<sequence length="98" mass="11036">MHQYTVNAALQLLPVGGTKHPYEWVDEAIAIIKRSNLKSEVGAFTTTVEGSYSDIMQLIGDINEYLINAKCREWILGVQLQMRSEADITAAEKTDKHR</sequence>
<feature type="domain" description="Thiamine-binding protein" evidence="2">
    <location>
        <begin position="8"/>
        <end position="97"/>
    </location>
</feature>
<protein>
    <recommendedName>
        <fullName evidence="2">Thiamine-binding protein domain-containing protein</fullName>
    </recommendedName>
</protein>
<evidence type="ECO:0000313" key="3">
    <source>
        <dbReference type="EMBL" id="GAA4457838.1"/>
    </source>
</evidence>
<evidence type="ECO:0000259" key="2">
    <source>
        <dbReference type="Pfam" id="PF01910"/>
    </source>
</evidence>
<name>A0ABP8MXM2_9BACT</name>
<dbReference type="EMBL" id="BAABEZ010000024">
    <property type="protein sequence ID" value="GAA4457838.1"/>
    <property type="molecule type" value="Genomic_DNA"/>
</dbReference>
<proteinExistence type="inferred from homology"/>
<dbReference type="Pfam" id="PF01910">
    <property type="entry name" value="Thiamine_BP"/>
    <property type="match status" value="1"/>
</dbReference>
<gene>
    <name evidence="3" type="ORF">GCM10023092_25150</name>
</gene>
<keyword evidence="4" id="KW-1185">Reference proteome</keyword>
<dbReference type="InterPro" id="IPR051614">
    <property type="entry name" value="UPF0045_domain"/>
</dbReference>
<evidence type="ECO:0000313" key="4">
    <source>
        <dbReference type="Proteomes" id="UP001501410"/>
    </source>
</evidence>
<comment type="caution">
    <text evidence="3">The sequence shown here is derived from an EMBL/GenBank/DDBJ whole genome shotgun (WGS) entry which is preliminary data.</text>
</comment>
<dbReference type="Gene3D" id="3.30.70.930">
    <property type="match status" value="1"/>
</dbReference>
<dbReference type="PANTHER" id="PTHR33777:SF1">
    <property type="entry name" value="UPF0045 PROTEIN ECM15"/>
    <property type="match status" value="1"/>
</dbReference>
<comment type="similarity">
    <text evidence="1">Belongs to the UPF0045 family.</text>
</comment>
<organism evidence="3 4">
    <name type="scientific">Rurimicrobium arvi</name>
    <dbReference type="NCBI Taxonomy" id="2049916"/>
    <lineage>
        <taxon>Bacteria</taxon>
        <taxon>Pseudomonadati</taxon>
        <taxon>Bacteroidota</taxon>
        <taxon>Chitinophagia</taxon>
        <taxon>Chitinophagales</taxon>
        <taxon>Chitinophagaceae</taxon>
        <taxon>Rurimicrobium</taxon>
    </lineage>
</organism>
<evidence type="ECO:0000256" key="1">
    <source>
        <dbReference type="ARBA" id="ARBA00010272"/>
    </source>
</evidence>
<reference evidence="4" key="1">
    <citation type="journal article" date="2019" name="Int. J. Syst. Evol. Microbiol.">
        <title>The Global Catalogue of Microorganisms (GCM) 10K type strain sequencing project: providing services to taxonomists for standard genome sequencing and annotation.</title>
        <authorList>
            <consortium name="The Broad Institute Genomics Platform"/>
            <consortium name="The Broad Institute Genome Sequencing Center for Infectious Disease"/>
            <person name="Wu L."/>
            <person name="Ma J."/>
        </authorList>
    </citation>
    <scope>NUCLEOTIDE SEQUENCE [LARGE SCALE GENOMIC DNA]</scope>
    <source>
        <strain evidence="4">JCM 31921</strain>
    </source>
</reference>
<dbReference type="InterPro" id="IPR002767">
    <property type="entry name" value="Thiamine_BP"/>
</dbReference>
<dbReference type="PANTHER" id="PTHR33777">
    <property type="entry name" value="UPF0045 PROTEIN ECM15"/>
    <property type="match status" value="1"/>
</dbReference>
<dbReference type="InterPro" id="IPR029756">
    <property type="entry name" value="MTH1187/YkoF-like"/>
</dbReference>
<dbReference type="Proteomes" id="UP001501410">
    <property type="component" value="Unassembled WGS sequence"/>
</dbReference>
<accession>A0ABP8MXM2</accession>
<dbReference type="SUPFAM" id="SSF89957">
    <property type="entry name" value="MTH1187/YkoF-like"/>
    <property type="match status" value="1"/>
</dbReference>
<dbReference type="RefSeq" id="WP_344827747.1">
    <property type="nucleotide sequence ID" value="NZ_BAABEZ010000024.1"/>
</dbReference>